<feature type="transmembrane region" description="Helical" evidence="1">
    <location>
        <begin position="40"/>
        <end position="65"/>
    </location>
</feature>
<dbReference type="KEGG" id="ngf:FRF71_09220"/>
<accession>A0A5B8S6F3</accession>
<keyword evidence="1" id="KW-0472">Membrane</keyword>
<reference evidence="2 3" key="1">
    <citation type="journal article" date="2013" name="J. Microbiol. Biotechnol.">
        <title>Novosphingobium ginsenosidimutans sp. nov., with the ability to convert ginsenoside.</title>
        <authorList>
            <person name="Kim J.K."/>
            <person name="He D."/>
            <person name="Liu Q.M."/>
            <person name="Park H.Y."/>
            <person name="Jung M.S."/>
            <person name="Yoon M.H."/>
            <person name="Kim S.C."/>
            <person name="Im W.T."/>
        </authorList>
    </citation>
    <scope>NUCLEOTIDE SEQUENCE [LARGE SCALE GENOMIC DNA]</scope>
    <source>
        <strain evidence="2 3">FW-6</strain>
    </source>
</reference>
<dbReference type="EMBL" id="CP042345">
    <property type="protein sequence ID" value="QEA16297.1"/>
    <property type="molecule type" value="Genomic_DNA"/>
</dbReference>
<dbReference type="GO" id="GO:0016836">
    <property type="term" value="F:hydro-lyase activity"/>
    <property type="evidence" value="ECO:0007669"/>
    <property type="project" value="InterPro"/>
</dbReference>
<evidence type="ECO:0000256" key="1">
    <source>
        <dbReference type="SAM" id="Phobius"/>
    </source>
</evidence>
<keyword evidence="1" id="KW-0812">Transmembrane</keyword>
<evidence type="ECO:0000313" key="3">
    <source>
        <dbReference type="Proteomes" id="UP000321172"/>
    </source>
</evidence>
<organism evidence="2 3">
    <name type="scientific">Novosphingobium ginsenosidimutans</name>
    <dbReference type="NCBI Taxonomy" id="1176536"/>
    <lineage>
        <taxon>Bacteria</taxon>
        <taxon>Pseudomonadati</taxon>
        <taxon>Pseudomonadota</taxon>
        <taxon>Alphaproteobacteria</taxon>
        <taxon>Sphingomonadales</taxon>
        <taxon>Sphingomonadaceae</taxon>
        <taxon>Novosphingobium</taxon>
    </lineage>
</organism>
<dbReference type="AlphaFoldDB" id="A0A5B8S6F3"/>
<keyword evidence="1" id="KW-1133">Transmembrane helix</keyword>
<feature type="transmembrane region" description="Helical" evidence="1">
    <location>
        <begin position="77"/>
        <end position="94"/>
    </location>
</feature>
<name>A0A5B8S6F3_9SPHN</name>
<dbReference type="GO" id="GO:0019685">
    <property type="term" value="P:photosynthesis, dark reaction"/>
    <property type="evidence" value="ECO:0007669"/>
    <property type="project" value="InterPro"/>
</dbReference>
<dbReference type="GO" id="GO:0030494">
    <property type="term" value="P:bacteriochlorophyll biosynthetic process"/>
    <property type="evidence" value="ECO:0007669"/>
    <property type="project" value="InterPro"/>
</dbReference>
<gene>
    <name evidence="2" type="primary">bchF</name>
    <name evidence="2" type="ORF">FRF71_09220</name>
</gene>
<feature type="transmembrane region" description="Helical" evidence="1">
    <location>
        <begin position="114"/>
        <end position="134"/>
    </location>
</feature>
<protein>
    <submittedName>
        <fullName evidence="2">2-vinyl bacteriochlorophyllide hydratase</fullName>
    </submittedName>
</protein>
<dbReference type="Pfam" id="PF07284">
    <property type="entry name" value="BCHF"/>
    <property type="match status" value="1"/>
</dbReference>
<dbReference type="NCBIfam" id="TIGR02020">
    <property type="entry name" value="BchF"/>
    <property type="match status" value="1"/>
</dbReference>
<dbReference type="InterPro" id="IPR009905">
    <property type="entry name" value="BCHF"/>
</dbReference>
<keyword evidence="3" id="KW-1185">Reference proteome</keyword>
<dbReference type="Proteomes" id="UP000321172">
    <property type="component" value="Chromosome"/>
</dbReference>
<feature type="transmembrane region" description="Helical" evidence="1">
    <location>
        <begin position="140"/>
        <end position="159"/>
    </location>
</feature>
<dbReference type="RefSeq" id="WP_147090378.1">
    <property type="nucleotide sequence ID" value="NZ_BAABJD010000006.1"/>
</dbReference>
<proteinExistence type="predicted"/>
<sequence length="176" mass="19374">MARDEHHPSAGGETLGHPLTGKALYTAEERRRRDESPWTIVQGVLAPLQFVVFLISLTLVLRYLATGHGAAAADASIVIKTLVLYTIMITGSIWEKRVFGKWLFARPFFWEDVFSMLVLALHTAYLAMLLGGYGTVGERMLLALAAYLTYLINAGQFLLKLRAARLEAGPRLAVAG</sequence>
<evidence type="ECO:0000313" key="2">
    <source>
        <dbReference type="EMBL" id="QEA16297.1"/>
    </source>
</evidence>
<dbReference type="OrthoDB" id="8562352at2"/>